<dbReference type="GO" id="GO:0005737">
    <property type="term" value="C:cytoplasm"/>
    <property type="evidence" value="ECO:0000318"/>
    <property type="project" value="GO_Central"/>
</dbReference>
<dbReference type="FunFam" id="1.10.220.10:FF:000002">
    <property type="entry name" value="Annexin"/>
    <property type="match status" value="1"/>
</dbReference>
<dbReference type="InParanoid" id="A0A7M7NFF1"/>
<dbReference type="GO" id="GO:0005509">
    <property type="term" value="F:calcium ion binding"/>
    <property type="evidence" value="ECO:0007669"/>
    <property type="project" value="InterPro"/>
</dbReference>
<keyword evidence="4 6" id="KW-0041">Annexin</keyword>
<feature type="compositionally biased region" description="Pro residues" evidence="7">
    <location>
        <begin position="91"/>
        <end position="108"/>
    </location>
</feature>
<protein>
    <recommendedName>
        <fullName evidence="6">Annexin</fullName>
    </recommendedName>
</protein>
<evidence type="ECO:0000313" key="8">
    <source>
        <dbReference type="EnsemblMetazoa" id="XP_030835584"/>
    </source>
</evidence>
<dbReference type="FunFam" id="1.10.220.10:FF:000004">
    <property type="entry name" value="Annexin"/>
    <property type="match status" value="1"/>
</dbReference>
<evidence type="ECO:0000256" key="3">
    <source>
        <dbReference type="ARBA" id="ARBA00022837"/>
    </source>
</evidence>
<dbReference type="GO" id="GO:0012506">
    <property type="term" value="C:vesicle membrane"/>
    <property type="evidence" value="ECO:0000318"/>
    <property type="project" value="GO_Central"/>
</dbReference>
<dbReference type="AlphaFoldDB" id="A0A7M7NFF1"/>
<dbReference type="PROSITE" id="PS00223">
    <property type="entry name" value="ANNEXIN_1"/>
    <property type="match status" value="2"/>
</dbReference>
<dbReference type="OrthoDB" id="37886at2759"/>
<dbReference type="OMA" id="GQQPMTY"/>
<reference evidence="8" key="2">
    <citation type="submission" date="2021-01" db="UniProtKB">
        <authorList>
            <consortium name="EnsemblMetazoa"/>
        </authorList>
    </citation>
    <scope>IDENTIFICATION</scope>
</reference>
<evidence type="ECO:0000313" key="9">
    <source>
        <dbReference type="Proteomes" id="UP000007110"/>
    </source>
</evidence>
<dbReference type="Pfam" id="PF00191">
    <property type="entry name" value="Annexin"/>
    <property type="match status" value="4"/>
</dbReference>
<dbReference type="KEGG" id="spu:583435"/>
<proteinExistence type="inferred from homology"/>
<dbReference type="RefSeq" id="XP_030835584.1">
    <property type="nucleotide sequence ID" value="XM_030979724.1"/>
</dbReference>
<dbReference type="FunFam" id="1.10.220.10:FF:000003">
    <property type="entry name" value="Annexin"/>
    <property type="match status" value="1"/>
</dbReference>
<dbReference type="PANTHER" id="PTHR10502">
    <property type="entry name" value="ANNEXIN"/>
    <property type="match status" value="1"/>
</dbReference>
<dbReference type="InterPro" id="IPR018502">
    <property type="entry name" value="Annexin_repeat"/>
</dbReference>
<comment type="domain">
    <text evidence="6">A pair of annexin repeats may form one binding site for calcium and phospholipid.</text>
</comment>
<dbReference type="Proteomes" id="UP000007110">
    <property type="component" value="Unassembled WGS sequence"/>
</dbReference>
<dbReference type="SUPFAM" id="SSF47874">
    <property type="entry name" value="Annexin"/>
    <property type="match status" value="1"/>
</dbReference>
<dbReference type="GO" id="GO:0005634">
    <property type="term" value="C:nucleus"/>
    <property type="evidence" value="ECO:0000318"/>
    <property type="project" value="GO_Central"/>
</dbReference>
<evidence type="ECO:0000256" key="6">
    <source>
        <dbReference type="RuleBase" id="RU003540"/>
    </source>
</evidence>
<keyword evidence="3 6" id="KW-0106">Calcium</keyword>
<dbReference type="InterPro" id="IPR018252">
    <property type="entry name" value="Annexin_repeat_CS"/>
</dbReference>
<dbReference type="InterPro" id="IPR037104">
    <property type="entry name" value="Annexin_sf"/>
</dbReference>
<sequence>MSYPYPTGGAPYPQQGGGYPPQAGGYPQPGGYPQAPAPAGYPPQGGYPPAAGGYPPAAGGGYPPPAGAGGYPPAPAPAPGYPPAPGVGYPPQQPSYPPAPQPGYPPQQPGYGAPPQAGMPMPSDYGSMHGGGLPYGAQPNMGFAGAPYPTGAAMAATAFRPPPVQPAPVIGGPGMPQPQAAYAGAASIPAQAPPAQAPPQQRPAPVAAPVVAKSSTPTQQMANMSLSAGAIVRGTGTVKPKANFNGQKEAEILRKAMKGMGCDETAVISIMTTCSAVQRRQIALDFKTMYGKDLEKNLKGELKGKLETIVLNLLYLPAEFDAHMLRKAMKGLGTDEATLVEVLCTRTNDEVQAIKVAYKKEFSRDLEKDVISETSGHFKRLLVSMLQGSRSQDQRVDVEKAKADAKALVTAGEARWGTDESAFNAVLASRSYPQLRAIFNEYSKLVKYTMEQSIKREMSGDLEKGMLTIVQCVRNTPAYFAEKLYKSMKGLGTDDDTLMRVIISRVEIDMVEIKQEFQRAYNQSLGRFIKGDTSGDYKKILLALIGGE</sequence>
<reference evidence="9" key="1">
    <citation type="submission" date="2015-02" db="EMBL/GenBank/DDBJ databases">
        <title>Genome sequencing for Strongylocentrotus purpuratus.</title>
        <authorList>
            <person name="Murali S."/>
            <person name="Liu Y."/>
            <person name="Vee V."/>
            <person name="English A."/>
            <person name="Wang M."/>
            <person name="Skinner E."/>
            <person name="Han Y."/>
            <person name="Muzny D.M."/>
            <person name="Worley K.C."/>
            <person name="Gibbs R.A."/>
        </authorList>
    </citation>
    <scope>NUCLEOTIDE SEQUENCE</scope>
</reference>
<dbReference type="PRINTS" id="PR01871">
    <property type="entry name" value="ANNEXINVII"/>
</dbReference>
<keyword evidence="2 6" id="KW-0677">Repeat</keyword>
<dbReference type="PRINTS" id="PR00196">
    <property type="entry name" value="ANNEXIN"/>
</dbReference>
<keyword evidence="5 6" id="KW-0111">Calcium/phospholipid-binding</keyword>
<evidence type="ECO:0000256" key="1">
    <source>
        <dbReference type="ARBA" id="ARBA00007831"/>
    </source>
</evidence>
<name>A0A7M7NFF1_STRPU</name>
<dbReference type="GO" id="GO:0001786">
    <property type="term" value="F:phosphatidylserine binding"/>
    <property type="evidence" value="ECO:0000318"/>
    <property type="project" value="GO_Central"/>
</dbReference>
<comment type="similarity">
    <text evidence="1 6">Belongs to the annexin family.</text>
</comment>
<keyword evidence="9" id="KW-1185">Reference proteome</keyword>
<feature type="compositionally biased region" description="Low complexity" evidence="7">
    <location>
        <begin position="42"/>
        <end position="57"/>
    </location>
</feature>
<dbReference type="PANTHER" id="PTHR10502:SF102">
    <property type="entry name" value="ANNEXIN B11"/>
    <property type="match status" value="1"/>
</dbReference>
<dbReference type="SMART" id="SM00335">
    <property type="entry name" value="ANX"/>
    <property type="match status" value="4"/>
</dbReference>
<dbReference type="PROSITE" id="PS51897">
    <property type="entry name" value="ANNEXIN_2"/>
    <property type="match status" value="4"/>
</dbReference>
<evidence type="ECO:0000256" key="2">
    <source>
        <dbReference type="ARBA" id="ARBA00022737"/>
    </source>
</evidence>
<organism evidence="8 9">
    <name type="scientific">Strongylocentrotus purpuratus</name>
    <name type="common">Purple sea urchin</name>
    <dbReference type="NCBI Taxonomy" id="7668"/>
    <lineage>
        <taxon>Eukaryota</taxon>
        <taxon>Metazoa</taxon>
        <taxon>Echinodermata</taxon>
        <taxon>Eleutherozoa</taxon>
        <taxon>Echinozoa</taxon>
        <taxon>Echinoidea</taxon>
        <taxon>Euechinoidea</taxon>
        <taxon>Echinacea</taxon>
        <taxon>Camarodonta</taxon>
        <taxon>Echinidea</taxon>
        <taxon>Strongylocentrotidae</taxon>
        <taxon>Strongylocentrotus</taxon>
    </lineage>
</organism>
<feature type="compositionally biased region" description="Low complexity" evidence="7">
    <location>
        <begin position="109"/>
        <end position="118"/>
    </location>
</feature>
<dbReference type="GO" id="GO:0005544">
    <property type="term" value="F:calcium-dependent phospholipid binding"/>
    <property type="evidence" value="ECO:0000318"/>
    <property type="project" value="GO_Central"/>
</dbReference>
<evidence type="ECO:0000256" key="4">
    <source>
        <dbReference type="ARBA" id="ARBA00023216"/>
    </source>
</evidence>
<dbReference type="Gene3D" id="1.10.220.10">
    <property type="entry name" value="Annexin"/>
    <property type="match status" value="4"/>
</dbReference>
<dbReference type="GO" id="GO:0005886">
    <property type="term" value="C:plasma membrane"/>
    <property type="evidence" value="ECO:0000318"/>
    <property type="project" value="GO_Central"/>
</dbReference>
<evidence type="ECO:0000256" key="5">
    <source>
        <dbReference type="ARBA" id="ARBA00023302"/>
    </source>
</evidence>
<dbReference type="FunFam" id="1.10.220.10:FF:000001">
    <property type="entry name" value="Annexin"/>
    <property type="match status" value="1"/>
</dbReference>
<accession>A0A7M7NFF1</accession>
<dbReference type="EnsemblMetazoa" id="XM_030979724">
    <property type="protein sequence ID" value="XP_030835584"/>
    <property type="gene ID" value="LOC583435"/>
</dbReference>
<feature type="compositionally biased region" description="Low complexity" evidence="7">
    <location>
        <begin position="1"/>
        <end position="34"/>
    </location>
</feature>
<feature type="compositionally biased region" description="Pro residues" evidence="7">
    <location>
        <begin position="62"/>
        <end position="85"/>
    </location>
</feature>
<dbReference type="InterPro" id="IPR001464">
    <property type="entry name" value="Annexin"/>
</dbReference>
<dbReference type="GeneID" id="583435"/>
<evidence type="ECO:0000256" key="7">
    <source>
        <dbReference type="SAM" id="MobiDB-lite"/>
    </source>
</evidence>
<feature type="region of interest" description="Disordered" evidence="7">
    <location>
        <begin position="1"/>
        <end position="118"/>
    </location>
</feature>